<dbReference type="RefSeq" id="WP_157025505.1">
    <property type="nucleotide sequence ID" value="NZ_WQMS01000001.1"/>
</dbReference>
<dbReference type="AlphaFoldDB" id="A0A6I4IX21"/>
<evidence type="ECO:0000313" key="2">
    <source>
        <dbReference type="EMBL" id="MVO76730.1"/>
    </source>
</evidence>
<dbReference type="Proteomes" id="UP000441389">
    <property type="component" value="Unassembled WGS sequence"/>
</dbReference>
<gene>
    <name evidence="2" type="ORF">GON01_02080</name>
</gene>
<feature type="region of interest" description="Disordered" evidence="1">
    <location>
        <begin position="72"/>
        <end position="124"/>
    </location>
</feature>
<sequence length="304" mass="33067">MRGLLTRLVRLLARWLHGIAARLERYARPALAPAALDALEHRFPGAPEHWLRDIAEHVDRFEALPADAAVRAEQEPEERASVLTAPVQRSPAAPARRPRPELRIAPQRDARRASAPPKSAAHPTRPALRWFSAAVPMRQMAEAGATPHRRAVSAPVGAVSTPAPRRWLDWIGRMASNRAAQPVEPLPARDHELSPGTGAAEQQAERIFALPTAVPQHRSPAAIAVGETNDRTPLDWPEPPPSPSPAALRFETGGAVRPVQSWTPAVQGCWPALPDTGHTIGDAEPAVRPLHDFNREQMAGLWSG</sequence>
<dbReference type="EMBL" id="WQMS01000001">
    <property type="protein sequence ID" value="MVO76730.1"/>
    <property type="molecule type" value="Genomic_DNA"/>
</dbReference>
<comment type="caution">
    <text evidence="2">The sequence shown here is derived from an EMBL/GenBank/DDBJ whole genome shotgun (WGS) entry which is preliminary data.</text>
</comment>
<keyword evidence="3" id="KW-1185">Reference proteome</keyword>
<reference evidence="2 3" key="1">
    <citation type="submission" date="2019-12" db="EMBL/GenBank/DDBJ databases">
        <authorList>
            <person name="Huq M.A."/>
        </authorList>
    </citation>
    <scope>NUCLEOTIDE SEQUENCE [LARGE SCALE GENOMIC DNA]</scope>
    <source>
        <strain evidence="2 3">MAH-20</strain>
    </source>
</reference>
<feature type="compositionally biased region" description="Low complexity" evidence="1">
    <location>
        <begin position="85"/>
        <end position="95"/>
    </location>
</feature>
<protein>
    <submittedName>
        <fullName evidence="2">Uncharacterized protein</fullName>
    </submittedName>
</protein>
<feature type="compositionally biased region" description="Basic and acidic residues" evidence="1">
    <location>
        <begin position="98"/>
        <end position="112"/>
    </location>
</feature>
<accession>A0A6I4IX21</accession>
<proteinExistence type="predicted"/>
<evidence type="ECO:0000256" key="1">
    <source>
        <dbReference type="SAM" id="MobiDB-lite"/>
    </source>
</evidence>
<name>A0A6I4IX21_9SPHN</name>
<organism evidence="2 3">
    <name type="scientific">Sphingomonas horti</name>
    <dbReference type="NCBI Taxonomy" id="2682842"/>
    <lineage>
        <taxon>Bacteria</taxon>
        <taxon>Pseudomonadati</taxon>
        <taxon>Pseudomonadota</taxon>
        <taxon>Alphaproteobacteria</taxon>
        <taxon>Sphingomonadales</taxon>
        <taxon>Sphingomonadaceae</taxon>
        <taxon>Sphingomonas</taxon>
    </lineage>
</organism>
<evidence type="ECO:0000313" key="3">
    <source>
        <dbReference type="Proteomes" id="UP000441389"/>
    </source>
</evidence>